<proteinExistence type="predicted"/>
<dbReference type="Pfam" id="PF03478">
    <property type="entry name" value="Beta-prop_KIB1-4"/>
    <property type="match status" value="1"/>
</dbReference>
<comment type="caution">
    <text evidence="2">The sequence shown here is derived from an EMBL/GenBank/DDBJ whole genome shotgun (WGS) entry which is preliminary data.</text>
</comment>
<sequence length="329" mass="38029">MDWSEILPELLDAILEKLTEFTDHLRFRCVCRSWLSAGRCHRMPRSLPWLYLPQKPVTTNLQFYSFSENKVYKIPFPEARDSEIIGSASGFLLIVGCRKNPKVLMINPFTGTKVDLPYSVHHAQNIHWDYSGSIVVTNYGCFKNYGRLKGVVYCRPGDHSWSGIDALADRWIHRIVYKAGCFYLLDYDTHVFYVLDDKMLNLTRIIQIPQYDPITCLLFVSADDILISTLYLIHKKELYLRWFNLNSNLPESSWSEVTDLGNYALFSYGTHETYGVTKFYYLLDARGHTGSRNTIISCTVDPFHKGTETCYIDAYNLTDSIINKQTDQG</sequence>
<dbReference type="AlphaFoldDB" id="A0AAD6EKR4"/>
<dbReference type="EMBL" id="JAMRDG010000002">
    <property type="protein sequence ID" value="KAJ3687963.1"/>
    <property type="molecule type" value="Genomic_DNA"/>
</dbReference>
<protein>
    <recommendedName>
        <fullName evidence="1">KIB1-4 beta-propeller domain-containing protein</fullName>
    </recommendedName>
</protein>
<dbReference type="PANTHER" id="PTHR33110">
    <property type="entry name" value="F-BOX/KELCH-REPEAT PROTEIN-RELATED"/>
    <property type="match status" value="1"/>
</dbReference>
<accession>A0AAD6EKR4</accession>
<evidence type="ECO:0000259" key="1">
    <source>
        <dbReference type="Pfam" id="PF03478"/>
    </source>
</evidence>
<keyword evidence="3" id="KW-1185">Reference proteome</keyword>
<dbReference type="Proteomes" id="UP001210211">
    <property type="component" value="Unassembled WGS sequence"/>
</dbReference>
<gene>
    <name evidence="2" type="ORF">LUZ61_017127</name>
</gene>
<reference evidence="2 3" key="1">
    <citation type="journal article" date="2022" name="Cell">
        <title>Repeat-based holocentromeres influence genome architecture and karyotype evolution.</title>
        <authorList>
            <person name="Hofstatter P.G."/>
            <person name="Thangavel G."/>
            <person name="Lux T."/>
            <person name="Neumann P."/>
            <person name="Vondrak T."/>
            <person name="Novak P."/>
            <person name="Zhang M."/>
            <person name="Costa L."/>
            <person name="Castellani M."/>
            <person name="Scott A."/>
            <person name="Toegelov H."/>
            <person name="Fuchs J."/>
            <person name="Mata-Sucre Y."/>
            <person name="Dias Y."/>
            <person name="Vanzela A.L.L."/>
            <person name="Huettel B."/>
            <person name="Almeida C.C.S."/>
            <person name="Simkova H."/>
            <person name="Souza G."/>
            <person name="Pedrosa-Harand A."/>
            <person name="Macas J."/>
            <person name="Mayer K.F.X."/>
            <person name="Houben A."/>
            <person name="Marques A."/>
        </authorList>
    </citation>
    <scope>NUCLEOTIDE SEQUENCE [LARGE SCALE GENOMIC DNA]</scope>
    <source>
        <strain evidence="2">RhyTen1mFocal</strain>
    </source>
</reference>
<evidence type="ECO:0000313" key="2">
    <source>
        <dbReference type="EMBL" id="KAJ3687963.1"/>
    </source>
</evidence>
<evidence type="ECO:0000313" key="3">
    <source>
        <dbReference type="Proteomes" id="UP001210211"/>
    </source>
</evidence>
<organism evidence="2 3">
    <name type="scientific">Rhynchospora tenuis</name>
    <dbReference type="NCBI Taxonomy" id="198213"/>
    <lineage>
        <taxon>Eukaryota</taxon>
        <taxon>Viridiplantae</taxon>
        <taxon>Streptophyta</taxon>
        <taxon>Embryophyta</taxon>
        <taxon>Tracheophyta</taxon>
        <taxon>Spermatophyta</taxon>
        <taxon>Magnoliopsida</taxon>
        <taxon>Liliopsida</taxon>
        <taxon>Poales</taxon>
        <taxon>Cyperaceae</taxon>
        <taxon>Cyperoideae</taxon>
        <taxon>Rhynchosporeae</taxon>
        <taxon>Rhynchospora</taxon>
    </lineage>
</organism>
<dbReference type="InterPro" id="IPR005174">
    <property type="entry name" value="KIB1-4_b-propeller"/>
</dbReference>
<name>A0AAD6EKR4_9POAL</name>
<feature type="domain" description="KIB1-4 beta-propeller" evidence="1">
    <location>
        <begin position="63"/>
        <end position="267"/>
    </location>
</feature>